<keyword evidence="10" id="KW-0472">Membrane</keyword>
<evidence type="ECO:0000256" key="3">
    <source>
        <dbReference type="ARBA" id="ARBA00022553"/>
    </source>
</evidence>
<feature type="domain" description="Putative sensor" evidence="12">
    <location>
        <begin position="72"/>
        <end position="261"/>
    </location>
</feature>
<dbReference type="EMBL" id="MIGA01000013">
    <property type="protein sequence ID" value="OSY46057.1"/>
    <property type="molecule type" value="Genomic_DNA"/>
</dbReference>
<keyword evidence="10" id="KW-1133">Transmembrane helix</keyword>
<evidence type="ECO:0000256" key="6">
    <source>
        <dbReference type="ARBA" id="ARBA00022777"/>
    </source>
</evidence>
<dbReference type="Gene3D" id="3.30.565.10">
    <property type="entry name" value="Histidine kinase-like ATPase, C-terminal domain"/>
    <property type="match status" value="1"/>
</dbReference>
<dbReference type="SUPFAM" id="SSF55874">
    <property type="entry name" value="ATPase domain of HSP90 chaperone/DNA topoisomerase II/histidine kinase"/>
    <property type="match status" value="1"/>
</dbReference>
<feature type="domain" description="Signal transduction histidine kinase subgroup 3 dimerisation and phosphoacceptor" evidence="11">
    <location>
        <begin position="289"/>
        <end position="352"/>
    </location>
</feature>
<name>A0ABX3XZE2_STRPT</name>
<evidence type="ECO:0000256" key="9">
    <source>
        <dbReference type="SAM" id="MobiDB-lite"/>
    </source>
</evidence>
<protein>
    <recommendedName>
        <fullName evidence="2">histidine kinase</fullName>
        <ecNumber evidence="2">2.7.13.3</ecNumber>
    </recommendedName>
</protein>
<dbReference type="PANTHER" id="PTHR24421">
    <property type="entry name" value="NITRATE/NITRITE SENSOR PROTEIN NARX-RELATED"/>
    <property type="match status" value="1"/>
</dbReference>
<sequence length="477" mass="50919">MVRGPPVADACHGGKGRGERRSRQRRRQGMAAPGRTDDETMDTAYAPRLRGSRMPVGLRAPFSGRTWREFLYLFLSVPMSVLMFTYAITVLALGTGLLVTTLGIPVLAGGLAGSRALGGLERARARALLGLEVAAPEPPRASRPGLMGWVGAVLKSGASWRHVVYSLLHLPWAIFSFVFSLTLWTVGWALLAYPLWRWTFPAYLDQPGALMWGDGHGHGVYLDTPTEIGFTSGFGLLLVLAGPWVIHGLTQVDRVMVHGLLGPSLLATRVSQLESDRGVVVDTAAADLRRIERDLHDGAQARLVALAMDLGLAKEKLAEDPEAAAKMVDEAHGEVKTALRELRDLARGIHPAILTDRGLGPALSALSARCTVPVTVTVDLDRRPAAAIEGIAYFTASELLQNVSKHARATSATLDVWTNADRLMVLVADNGQGGAHTESGTGLAGLAERLDAVDGLLIVDSPSGGPTCITAELPWRG</sequence>
<evidence type="ECO:0000313" key="14">
    <source>
        <dbReference type="Proteomes" id="UP000194225"/>
    </source>
</evidence>
<dbReference type="InterPro" id="IPR011712">
    <property type="entry name" value="Sig_transdc_His_kin_sub3_dim/P"/>
</dbReference>
<comment type="catalytic activity">
    <reaction evidence="1">
        <text>ATP + protein L-histidine = ADP + protein N-phospho-L-histidine.</text>
        <dbReference type="EC" id="2.7.13.3"/>
    </reaction>
</comment>
<dbReference type="InterPro" id="IPR036890">
    <property type="entry name" value="HATPase_C_sf"/>
</dbReference>
<dbReference type="Pfam" id="PF07730">
    <property type="entry name" value="HisKA_3"/>
    <property type="match status" value="1"/>
</dbReference>
<dbReference type="Pfam" id="PF13796">
    <property type="entry name" value="Sensor"/>
    <property type="match status" value="1"/>
</dbReference>
<evidence type="ECO:0000259" key="12">
    <source>
        <dbReference type="Pfam" id="PF13796"/>
    </source>
</evidence>
<organism evidence="13 14">
    <name type="scientific">Streptomyces platensis</name>
    <dbReference type="NCBI Taxonomy" id="58346"/>
    <lineage>
        <taxon>Bacteria</taxon>
        <taxon>Bacillati</taxon>
        <taxon>Actinomycetota</taxon>
        <taxon>Actinomycetes</taxon>
        <taxon>Kitasatosporales</taxon>
        <taxon>Streptomycetaceae</taxon>
        <taxon>Streptomyces</taxon>
    </lineage>
</organism>
<dbReference type="CDD" id="cd16917">
    <property type="entry name" value="HATPase_UhpB-NarQ-NarX-like"/>
    <property type="match status" value="1"/>
</dbReference>
<comment type="caution">
    <text evidence="13">The sequence shown here is derived from an EMBL/GenBank/DDBJ whole genome shotgun (WGS) entry which is preliminary data.</text>
</comment>
<dbReference type="InterPro" id="IPR050482">
    <property type="entry name" value="Sensor_HK_TwoCompSys"/>
</dbReference>
<dbReference type="Gene3D" id="1.20.5.1930">
    <property type="match status" value="1"/>
</dbReference>
<dbReference type="GO" id="GO:0004673">
    <property type="term" value="F:protein histidine kinase activity"/>
    <property type="evidence" value="ECO:0007669"/>
    <property type="project" value="UniProtKB-EC"/>
</dbReference>
<feature type="region of interest" description="Disordered" evidence="9">
    <location>
        <begin position="1"/>
        <end position="42"/>
    </location>
</feature>
<gene>
    <name evidence="13" type="primary">desK_3</name>
    <name evidence="13" type="ORF">BG653_02555</name>
</gene>
<feature type="transmembrane region" description="Helical" evidence="10">
    <location>
        <begin position="170"/>
        <end position="196"/>
    </location>
</feature>
<evidence type="ECO:0000256" key="2">
    <source>
        <dbReference type="ARBA" id="ARBA00012438"/>
    </source>
</evidence>
<keyword evidence="6 13" id="KW-0418">Kinase</keyword>
<evidence type="ECO:0000313" key="13">
    <source>
        <dbReference type="EMBL" id="OSY46057.1"/>
    </source>
</evidence>
<keyword evidence="5" id="KW-0547">Nucleotide-binding</keyword>
<accession>A0ABX3XZE2</accession>
<proteinExistence type="predicted"/>
<reference evidence="13 14" key="1">
    <citation type="submission" date="2016-09" db="EMBL/GenBank/DDBJ databases">
        <title>Streptomyces platensis DSM40041, a candidate organism with high potential of specific P450 cytochromes.</title>
        <authorList>
            <person name="Grumaz C."/>
            <person name="Vainshtein Y."/>
            <person name="Kirstahler P."/>
            <person name="Sohn K."/>
        </authorList>
    </citation>
    <scope>NUCLEOTIDE SEQUENCE [LARGE SCALE GENOMIC DNA]</scope>
    <source>
        <strain evidence="13 14">DSM 40041</strain>
    </source>
</reference>
<keyword evidence="10" id="KW-0812">Transmembrane</keyword>
<keyword evidence="7" id="KW-0067">ATP-binding</keyword>
<keyword evidence="3" id="KW-0597">Phosphoprotein</keyword>
<dbReference type="Proteomes" id="UP000194225">
    <property type="component" value="Unassembled WGS sequence"/>
</dbReference>
<evidence type="ECO:0000256" key="1">
    <source>
        <dbReference type="ARBA" id="ARBA00000085"/>
    </source>
</evidence>
<evidence type="ECO:0000256" key="4">
    <source>
        <dbReference type="ARBA" id="ARBA00022679"/>
    </source>
</evidence>
<feature type="transmembrane region" description="Helical" evidence="10">
    <location>
        <begin position="228"/>
        <end position="246"/>
    </location>
</feature>
<dbReference type="InterPro" id="IPR025828">
    <property type="entry name" value="Put_sensor_dom"/>
</dbReference>
<evidence type="ECO:0000256" key="8">
    <source>
        <dbReference type="ARBA" id="ARBA00023012"/>
    </source>
</evidence>
<keyword evidence="4 13" id="KW-0808">Transferase</keyword>
<dbReference type="PANTHER" id="PTHR24421:SF10">
    <property type="entry name" value="NITRATE_NITRITE SENSOR PROTEIN NARQ"/>
    <property type="match status" value="1"/>
</dbReference>
<feature type="transmembrane region" description="Helical" evidence="10">
    <location>
        <begin position="70"/>
        <end position="91"/>
    </location>
</feature>
<evidence type="ECO:0000256" key="5">
    <source>
        <dbReference type="ARBA" id="ARBA00022741"/>
    </source>
</evidence>
<dbReference type="EC" id="2.7.13.3" evidence="2"/>
<evidence type="ECO:0000256" key="10">
    <source>
        <dbReference type="SAM" id="Phobius"/>
    </source>
</evidence>
<evidence type="ECO:0000256" key="7">
    <source>
        <dbReference type="ARBA" id="ARBA00022840"/>
    </source>
</evidence>
<evidence type="ECO:0000259" key="11">
    <source>
        <dbReference type="Pfam" id="PF07730"/>
    </source>
</evidence>
<keyword evidence="8" id="KW-0902">Two-component regulatory system</keyword>
<keyword evidence="14" id="KW-1185">Reference proteome</keyword>
<feature type="transmembrane region" description="Helical" evidence="10">
    <location>
        <begin position="97"/>
        <end position="117"/>
    </location>
</feature>